<dbReference type="PROSITE" id="PS00237">
    <property type="entry name" value="G_PROTEIN_RECEP_F1_1"/>
    <property type="match status" value="1"/>
</dbReference>
<keyword evidence="3 10" id="KW-0812">Transmembrane</keyword>
<dbReference type="PROSITE" id="PS50262">
    <property type="entry name" value="G_PROTEIN_RECEP_F1_2"/>
    <property type="match status" value="1"/>
</dbReference>
<dbReference type="Pfam" id="PF00001">
    <property type="entry name" value="7tm_1"/>
    <property type="match status" value="2"/>
</dbReference>
<evidence type="ECO:0000256" key="4">
    <source>
        <dbReference type="ARBA" id="ARBA00022989"/>
    </source>
</evidence>
<feature type="transmembrane region" description="Helical" evidence="11">
    <location>
        <begin position="260"/>
        <end position="282"/>
    </location>
</feature>
<evidence type="ECO:0000256" key="7">
    <source>
        <dbReference type="ARBA" id="ARBA00023170"/>
    </source>
</evidence>
<accession>A0ABN8QTJ2</accession>
<feature type="transmembrane region" description="Helical" evidence="11">
    <location>
        <begin position="48"/>
        <end position="72"/>
    </location>
</feature>
<keyword evidence="5 10" id="KW-0297">G-protein coupled receptor</keyword>
<dbReference type="CDD" id="cd00637">
    <property type="entry name" value="7tm_classA_rhodopsin-like"/>
    <property type="match status" value="1"/>
</dbReference>
<evidence type="ECO:0000256" key="1">
    <source>
        <dbReference type="ARBA" id="ARBA00004651"/>
    </source>
</evidence>
<dbReference type="EMBL" id="CALNXK010000155">
    <property type="protein sequence ID" value="CAH3170345.1"/>
    <property type="molecule type" value="Genomic_DNA"/>
</dbReference>
<dbReference type="PANTHER" id="PTHR24246">
    <property type="entry name" value="OLFACTORY RECEPTOR AND ADENOSINE RECEPTOR"/>
    <property type="match status" value="1"/>
</dbReference>
<evidence type="ECO:0000313" key="14">
    <source>
        <dbReference type="Proteomes" id="UP001159405"/>
    </source>
</evidence>
<comment type="subcellular location">
    <subcellularLocation>
        <location evidence="1">Cell membrane</location>
        <topology evidence="1">Multi-pass membrane protein</topology>
    </subcellularLocation>
</comment>
<protein>
    <recommendedName>
        <fullName evidence="12">G-protein coupled receptors family 1 profile domain-containing protein</fullName>
    </recommendedName>
</protein>
<keyword evidence="7 10" id="KW-0675">Receptor</keyword>
<reference evidence="13 14" key="1">
    <citation type="submission" date="2022-05" db="EMBL/GenBank/DDBJ databases">
        <authorList>
            <consortium name="Genoscope - CEA"/>
            <person name="William W."/>
        </authorList>
    </citation>
    <scope>NUCLEOTIDE SEQUENCE [LARGE SCALE GENOMIC DNA]</scope>
</reference>
<dbReference type="PANTHER" id="PTHR24246:SF27">
    <property type="entry name" value="ADENOSINE RECEPTOR, ISOFORM A"/>
    <property type="match status" value="1"/>
</dbReference>
<gene>
    <name evidence="13" type="ORF">PLOB_00010638</name>
</gene>
<keyword evidence="9 10" id="KW-0807">Transducer</keyword>
<comment type="similarity">
    <text evidence="10">Belongs to the G-protein coupled receptor 1 family.</text>
</comment>
<keyword evidence="14" id="KW-1185">Reference proteome</keyword>
<evidence type="ECO:0000256" key="8">
    <source>
        <dbReference type="ARBA" id="ARBA00023180"/>
    </source>
</evidence>
<keyword evidence="8" id="KW-0325">Glycoprotein</keyword>
<keyword evidence="6 11" id="KW-0472">Membrane</keyword>
<evidence type="ECO:0000256" key="3">
    <source>
        <dbReference type="ARBA" id="ARBA00022692"/>
    </source>
</evidence>
<evidence type="ECO:0000256" key="6">
    <source>
        <dbReference type="ARBA" id="ARBA00023136"/>
    </source>
</evidence>
<feature type="transmembrane region" description="Helical" evidence="11">
    <location>
        <begin position="92"/>
        <end position="110"/>
    </location>
</feature>
<comment type="caution">
    <text evidence="13">The sequence shown here is derived from an EMBL/GenBank/DDBJ whole genome shotgun (WGS) entry which is preliminary data.</text>
</comment>
<dbReference type="InterPro" id="IPR000276">
    <property type="entry name" value="GPCR_Rhodpsn"/>
</dbReference>
<feature type="transmembrane region" description="Helical" evidence="11">
    <location>
        <begin position="165"/>
        <end position="186"/>
    </location>
</feature>
<dbReference type="PRINTS" id="PR00237">
    <property type="entry name" value="GPCRRHODOPSN"/>
</dbReference>
<evidence type="ECO:0000313" key="13">
    <source>
        <dbReference type="EMBL" id="CAH3170345.1"/>
    </source>
</evidence>
<dbReference type="SUPFAM" id="SSF81321">
    <property type="entry name" value="Family A G protein-coupled receptor-like"/>
    <property type="match status" value="1"/>
</dbReference>
<evidence type="ECO:0000256" key="11">
    <source>
        <dbReference type="SAM" id="Phobius"/>
    </source>
</evidence>
<dbReference type="Proteomes" id="UP001159405">
    <property type="component" value="Unassembled WGS sequence"/>
</dbReference>
<evidence type="ECO:0000256" key="10">
    <source>
        <dbReference type="RuleBase" id="RU000688"/>
    </source>
</evidence>
<feature type="transmembrane region" description="Helical" evidence="11">
    <location>
        <begin position="15"/>
        <end position="36"/>
    </location>
</feature>
<organism evidence="13 14">
    <name type="scientific">Porites lobata</name>
    <dbReference type="NCBI Taxonomy" id="104759"/>
    <lineage>
        <taxon>Eukaryota</taxon>
        <taxon>Metazoa</taxon>
        <taxon>Cnidaria</taxon>
        <taxon>Anthozoa</taxon>
        <taxon>Hexacorallia</taxon>
        <taxon>Scleractinia</taxon>
        <taxon>Fungiina</taxon>
        <taxon>Poritidae</taxon>
        <taxon>Porites</taxon>
    </lineage>
</organism>
<dbReference type="InterPro" id="IPR017452">
    <property type="entry name" value="GPCR_Rhodpsn_7TM"/>
</dbReference>
<keyword evidence="4 11" id="KW-1133">Transmembrane helix</keyword>
<feature type="transmembrane region" description="Helical" evidence="11">
    <location>
        <begin position="131"/>
        <end position="150"/>
    </location>
</feature>
<feature type="domain" description="G-protein coupled receptors family 1 profile" evidence="12">
    <location>
        <begin position="27"/>
        <end position="283"/>
    </location>
</feature>
<proteinExistence type="inferred from homology"/>
<sequence length="331" mass="37213">MESNFEKEVCLTTGVSLMLLSFLIAVPNGIVLYALYRNPLRCLRKTFSVFLGFISGVDFFIGTVICIGGTTIRYLCAFGDYGLPKEGDILLIVEYAAINSSILLVTAMSVDRFTAVVFPHFYLRKSSPRKLVYLNLAVIIFSIVFALLQLHPDISVEVYRNVDQYLHAVFPLSTSTLCYLGIFFALRKQSSRIGLQRQTPFATPGNLTLRDMRRVRRAQMERKFATTSFLILACLVASLAPYFAAIIIASHCASCGEQNWFSVLLESSVVFLFLNSAANPFLTTFRIRELKKSVKIVLHLTQEESEVSLDDFRQQHYSLRNSNFVSLPSGS</sequence>
<evidence type="ECO:0000256" key="2">
    <source>
        <dbReference type="ARBA" id="ARBA00022475"/>
    </source>
</evidence>
<name>A0ABN8QTJ2_9CNID</name>
<feature type="transmembrane region" description="Helical" evidence="11">
    <location>
        <begin position="224"/>
        <end position="248"/>
    </location>
</feature>
<evidence type="ECO:0000256" key="5">
    <source>
        <dbReference type="ARBA" id="ARBA00023040"/>
    </source>
</evidence>
<evidence type="ECO:0000256" key="9">
    <source>
        <dbReference type="ARBA" id="ARBA00023224"/>
    </source>
</evidence>
<keyword evidence="2" id="KW-1003">Cell membrane</keyword>
<evidence type="ECO:0000259" key="12">
    <source>
        <dbReference type="PROSITE" id="PS50262"/>
    </source>
</evidence>
<dbReference type="Gene3D" id="1.20.1070.10">
    <property type="entry name" value="Rhodopsin 7-helix transmembrane proteins"/>
    <property type="match status" value="1"/>
</dbReference>